<dbReference type="AlphaFoldDB" id="F8D417"/>
<evidence type="ECO:0000256" key="1">
    <source>
        <dbReference type="SAM" id="Phobius"/>
    </source>
</evidence>
<name>F8D417_HALXS</name>
<dbReference type="Proteomes" id="UP000006794">
    <property type="component" value="Chromosome"/>
</dbReference>
<evidence type="ECO:0000313" key="3">
    <source>
        <dbReference type="Proteomes" id="UP000006794"/>
    </source>
</evidence>
<protein>
    <submittedName>
        <fullName evidence="2">Uncharacterized protein</fullName>
    </submittedName>
</protein>
<dbReference type="RefSeq" id="WP_013879164.1">
    <property type="nucleotide sequence ID" value="NC_015666.1"/>
</dbReference>
<accession>F8D417</accession>
<dbReference type="HOGENOM" id="CLU_2695699_0_0_2"/>
<keyword evidence="3" id="KW-1185">Reference proteome</keyword>
<dbReference type="GeneID" id="10796607"/>
<feature type="transmembrane region" description="Helical" evidence="1">
    <location>
        <begin position="48"/>
        <end position="72"/>
    </location>
</feature>
<evidence type="ECO:0000313" key="2">
    <source>
        <dbReference type="EMBL" id="AEH36270.1"/>
    </source>
</evidence>
<proteinExistence type="predicted"/>
<gene>
    <name evidence="2" type="ordered locus">Halxa_1638</name>
</gene>
<feature type="transmembrane region" description="Helical" evidence="1">
    <location>
        <begin position="21"/>
        <end position="42"/>
    </location>
</feature>
<keyword evidence="1" id="KW-0812">Transmembrane</keyword>
<dbReference type="EMBL" id="CP002839">
    <property type="protein sequence ID" value="AEH36270.1"/>
    <property type="molecule type" value="Genomic_DNA"/>
</dbReference>
<keyword evidence="1" id="KW-1133">Transmembrane helix</keyword>
<keyword evidence="1" id="KW-0472">Membrane</keyword>
<sequence>MGIREKVLSTDWDEWNHPRRAILFLVLVAGVAGGIASAVLKLVPGPRFVGIVVASFCAGAIVLIAGTILAAVD</sequence>
<dbReference type="KEGG" id="hxa:Halxa_1638"/>
<reference evidence="2 3" key="1">
    <citation type="journal article" date="2012" name="Stand. Genomic Sci.">
        <title>Complete genome sequence of Halopiger xanaduensis type strain (SH-6(T)).</title>
        <authorList>
            <person name="Anderson I."/>
            <person name="Tindall B.J."/>
            <person name="Rohde M."/>
            <person name="Lucas S."/>
            <person name="Han J."/>
            <person name="Lapidus A."/>
            <person name="Cheng J.F."/>
            <person name="Goodwin L."/>
            <person name="Pitluck S."/>
            <person name="Peters L."/>
            <person name="Pati A."/>
            <person name="Mikhailova N."/>
            <person name="Pagani I."/>
            <person name="Teshima H."/>
            <person name="Han C."/>
            <person name="Tapia R."/>
            <person name="Land M."/>
            <person name="Woyke T."/>
            <person name="Klenk H.P."/>
            <person name="Kyrpides N."/>
            <person name="Ivanova N."/>
        </authorList>
    </citation>
    <scope>NUCLEOTIDE SEQUENCE [LARGE SCALE GENOMIC DNA]</scope>
    <source>
        <strain evidence="3">DSM 18323 / JCM 14033 / SH-6</strain>
    </source>
</reference>
<organism evidence="2 3">
    <name type="scientific">Halopiger xanaduensis (strain DSM 18323 / JCM 14033 / SH-6)</name>
    <dbReference type="NCBI Taxonomy" id="797210"/>
    <lineage>
        <taxon>Archaea</taxon>
        <taxon>Methanobacteriati</taxon>
        <taxon>Methanobacteriota</taxon>
        <taxon>Stenosarchaea group</taxon>
        <taxon>Halobacteria</taxon>
        <taxon>Halobacteriales</taxon>
        <taxon>Natrialbaceae</taxon>
        <taxon>Halopiger</taxon>
    </lineage>
</organism>